<dbReference type="PANTHER" id="PTHR38165">
    <property type="match status" value="1"/>
</dbReference>
<organism evidence="3 4">
    <name type="scientific">[Torrubiella] hemipterigena</name>
    <dbReference type="NCBI Taxonomy" id="1531966"/>
    <lineage>
        <taxon>Eukaryota</taxon>
        <taxon>Fungi</taxon>
        <taxon>Dikarya</taxon>
        <taxon>Ascomycota</taxon>
        <taxon>Pezizomycotina</taxon>
        <taxon>Sordariomycetes</taxon>
        <taxon>Hypocreomycetidae</taxon>
        <taxon>Hypocreales</taxon>
        <taxon>Clavicipitaceae</taxon>
        <taxon>Clavicipitaceae incertae sedis</taxon>
        <taxon>'Torrubiella' clade</taxon>
    </lineage>
</organism>
<feature type="domain" description="GH64" evidence="2">
    <location>
        <begin position="55"/>
        <end position="430"/>
    </location>
</feature>
<dbReference type="STRING" id="1531966.A0A0A1TDR6"/>
<reference evidence="3 4" key="1">
    <citation type="journal article" date="2015" name="Genome Announc.">
        <title>Draft Genome Sequence and Gene Annotation of the Entomopathogenic Fungus Verticillium hemipterigenum.</title>
        <authorList>
            <person name="Horn F."/>
            <person name="Habel A."/>
            <person name="Scharf D.H."/>
            <person name="Dworschak J."/>
            <person name="Brakhage A.A."/>
            <person name="Guthke R."/>
            <person name="Hertweck C."/>
            <person name="Linde J."/>
        </authorList>
    </citation>
    <scope>NUCLEOTIDE SEQUENCE [LARGE SCALE GENOMIC DNA]</scope>
</reference>
<dbReference type="OrthoDB" id="10058186at2759"/>
<proteinExistence type="predicted"/>
<protein>
    <recommendedName>
        <fullName evidence="2">GH64 domain-containing protein</fullName>
    </recommendedName>
</protein>
<gene>
    <name evidence="3" type="ORF">VHEMI08521</name>
</gene>
<dbReference type="InterPro" id="IPR037176">
    <property type="entry name" value="Osmotin/thaumatin-like_sf"/>
</dbReference>
<keyword evidence="4" id="KW-1185">Reference proteome</keyword>
<evidence type="ECO:0000256" key="1">
    <source>
        <dbReference type="SAM" id="SignalP"/>
    </source>
</evidence>
<dbReference type="Pfam" id="PF16483">
    <property type="entry name" value="Glyco_hydro_64"/>
    <property type="match status" value="1"/>
</dbReference>
<keyword evidence="1" id="KW-0732">Signal</keyword>
<dbReference type="InterPro" id="IPR032477">
    <property type="entry name" value="Glyco_hydro_64"/>
</dbReference>
<feature type="signal peptide" evidence="1">
    <location>
        <begin position="1"/>
        <end position="16"/>
    </location>
</feature>
<dbReference type="InterPro" id="IPR042517">
    <property type="entry name" value="Glyco_hydro_64_N_2"/>
</dbReference>
<dbReference type="Gene3D" id="2.60.110.10">
    <property type="entry name" value="Thaumatin"/>
    <property type="match status" value="1"/>
</dbReference>
<dbReference type="EMBL" id="CDHN01000005">
    <property type="protein sequence ID" value="CEJ92894.1"/>
    <property type="molecule type" value="Genomic_DNA"/>
</dbReference>
<dbReference type="PANTHER" id="PTHR38165:SF1">
    <property type="entry name" value="GLUCANASE B"/>
    <property type="match status" value="1"/>
</dbReference>
<dbReference type="Proteomes" id="UP000039046">
    <property type="component" value="Unassembled WGS sequence"/>
</dbReference>
<feature type="chain" id="PRO_5001979546" description="GH64 domain-containing protein" evidence="1">
    <location>
        <begin position="17"/>
        <end position="448"/>
    </location>
</feature>
<sequence length="448" mass="47658">MKFFTVLAALMATAMAAPSIQVRAPGDFTIAQPGTVHDMKVTKENTLNGTYHSDNTTIHSRAVNEARATGLPFQFVNNFGGSQVYAYVVGKDSSNRVVFVLADGTLVYPSSGGSGVPKPITQNIKIALPSRGNTLKMTLPMPLDSARIYFSEGELTFAMVKTDIGDGLVQPSVTNTQDPSAGLNWGFVELTYTPQRAIYANISYVDFVGMILSMSLTTTDGTPKQVTKGLDSGAVSSVCNGLADQGRSDGYPWSKMCVANKSGQPLRVLSPNDYTVIDGNGFKNYWDNYVNQVWTKYSSSPLTINTQGAAGKVSCKVTNNVLNCAGDNRGYNKPTAADIWGCNSGPFGKNGNENDVHLAVIARLCAAFTRSTLLANGGNVQPALASSNYYKTNPTSHYSRLVHVHEVDSKGYAFAYDDVNPDGNENASGVVSSGNPGTLTVYVGAPPA</sequence>
<name>A0A0A1TDR6_9HYPO</name>
<dbReference type="Gene3D" id="3.30.920.50">
    <property type="entry name" value="Beta-1,3-glucanase, C-terminal domain"/>
    <property type="match status" value="1"/>
</dbReference>
<dbReference type="HOGENOM" id="CLU_032886_0_0_1"/>
<evidence type="ECO:0000313" key="3">
    <source>
        <dbReference type="EMBL" id="CEJ92894.1"/>
    </source>
</evidence>
<accession>A0A0A1TDR6</accession>
<dbReference type="PROSITE" id="PS52006">
    <property type="entry name" value="GH64"/>
    <property type="match status" value="1"/>
</dbReference>
<evidence type="ECO:0000313" key="4">
    <source>
        <dbReference type="Proteomes" id="UP000039046"/>
    </source>
</evidence>
<dbReference type="CDD" id="cd09220">
    <property type="entry name" value="GH64-GluB-like"/>
    <property type="match status" value="1"/>
</dbReference>
<evidence type="ECO:0000259" key="2">
    <source>
        <dbReference type="PROSITE" id="PS52006"/>
    </source>
</evidence>
<dbReference type="AlphaFoldDB" id="A0A0A1TDR6"/>
<dbReference type="InterPro" id="IPR037398">
    <property type="entry name" value="Glyco_hydro_64_fam"/>
</dbReference>